<keyword evidence="2" id="KW-1185">Reference proteome</keyword>
<sequence>MFLSLWEEYLLRSTFLLPCQESHNYYPVFRHLHTQMIKFRGKEDLIILEMYNSGPEIHKLLHDFKTEVYFICKLSYDRKQTVIIVLHMKSTLYTSLHDW</sequence>
<name>A0AAN8XC41_HALRR</name>
<dbReference type="EMBL" id="JAXCGZ010007743">
    <property type="protein sequence ID" value="KAK7078603.1"/>
    <property type="molecule type" value="Genomic_DNA"/>
</dbReference>
<organism evidence="1 2">
    <name type="scientific">Halocaridina rubra</name>
    <name type="common">Hawaiian red shrimp</name>
    <dbReference type="NCBI Taxonomy" id="373956"/>
    <lineage>
        <taxon>Eukaryota</taxon>
        <taxon>Metazoa</taxon>
        <taxon>Ecdysozoa</taxon>
        <taxon>Arthropoda</taxon>
        <taxon>Crustacea</taxon>
        <taxon>Multicrustacea</taxon>
        <taxon>Malacostraca</taxon>
        <taxon>Eumalacostraca</taxon>
        <taxon>Eucarida</taxon>
        <taxon>Decapoda</taxon>
        <taxon>Pleocyemata</taxon>
        <taxon>Caridea</taxon>
        <taxon>Atyoidea</taxon>
        <taxon>Atyidae</taxon>
        <taxon>Halocaridina</taxon>
    </lineage>
</organism>
<evidence type="ECO:0000313" key="2">
    <source>
        <dbReference type="Proteomes" id="UP001381693"/>
    </source>
</evidence>
<proteinExistence type="predicted"/>
<comment type="caution">
    <text evidence="1">The sequence shown here is derived from an EMBL/GenBank/DDBJ whole genome shotgun (WGS) entry which is preliminary data.</text>
</comment>
<reference evidence="1 2" key="1">
    <citation type="submission" date="2023-11" db="EMBL/GenBank/DDBJ databases">
        <title>Halocaridina rubra genome assembly.</title>
        <authorList>
            <person name="Smith C."/>
        </authorList>
    </citation>
    <scope>NUCLEOTIDE SEQUENCE [LARGE SCALE GENOMIC DNA]</scope>
    <source>
        <strain evidence="1">EP-1</strain>
        <tissue evidence="1">Whole</tissue>
    </source>
</reference>
<protein>
    <submittedName>
        <fullName evidence="1">Uncharacterized protein</fullName>
    </submittedName>
</protein>
<dbReference type="AlphaFoldDB" id="A0AAN8XC41"/>
<dbReference type="Proteomes" id="UP001381693">
    <property type="component" value="Unassembled WGS sequence"/>
</dbReference>
<accession>A0AAN8XC41</accession>
<gene>
    <name evidence="1" type="ORF">SK128_000655</name>
</gene>
<evidence type="ECO:0000313" key="1">
    <source>
        <dbReference type="EMBL" id="KAK7078603.1"/>
    </source>
</evidence>